<accession>A0A432VQX1</accession>
<keyword evidence="3" id="KW-1185">Reference proteome</keyword>
<sequence length="257" mass="29410">MGNHEAGRVLKEILPLGMVATKQWLQTQGLSLHYIDNAVRRGALIVIVPGVYYRDGIQLSWQGLVASLQRMTNSPIHVGGVSALELHGVTHFISRQSIPTVTLYSPSRLPAWLNKFNAGAQFEWRGTKRLWSDSFTSDEICLRQQEWFKGLPEISYSCAERAYLEVLHDVPNQMSFEHADALLQGLYNLSPRKLELALTACTSVKVKRLFFWLAERNQHAWFKYLKPEKYDLGTGKRVIATQGRLEKKWQITVPREM</sequence>
<proteinExistence type="predicted"/>
<dbReference type="Pfam" id="PF17194">
    <property type="entry name" value="AbiEi_3_N"/>
    <property type="match status" value="1"/>
</dbReference>
<organism evidence="2 3">
    <name type="scientific">Aliidiomarina haloalkalitolerans</name>
    <dbReference type="NCBI Taxonomy" id="859059"/>
    <lineage>
        <taxon>Bacteria</taxon>
        <taxon>Pseudomonadati</taxon>
        <taxon>Pseudomonadota</taxon>
        <taxon>Gammaproteobacteria</taxon>
        <taxon>Alteromonadales</taxon>
        <taxon>Idiomarinaceae</taxon>
        <taxon>Aliidiomarina</taxon>
    </lineage>
</organism>
<dbReference type="OrthoDB" id="1550938at2"/>
<dbReference type="AlphaFoldDB" id="A0A432VQX1"/>
<dbReference type="Proteomes" id="UP000288212">
    <property type="component" value="Unassembled WGS sequence"/>
</dbReference>
<evidence type="ECO:0000313" key="3">
    <source>
        <dbReference type="Proteomes" id="UP000288212"/>
    </source>
</evidence>
<dbReference type="EMBL" id="PIPI01000008">
    <property type="protein sequence ID" value="RUO18647.1"/>
    <property type="molecule type" value="Genomic_DNA"/>
</dbReference>
<protein>
    <recommendedName>
        <fullName evidence="1">Transcriptional regulator AbiEi antitoxin N-terminal domain-containing protein</fullName>
    </recommendedName>
</protein>
<gene>
    <name evidence="2" type="ORF">CWE06_10410</name>
</gene>
<reference evidence="2 3" key="1">
    <citation type="journal article" date="2011" name="Front. Microbiol.">
        <title>Genomic signatures of strain selection and enhancement in Bacillus atrophaeus var. globigii, a historical biowarfare simulant.</title>
        <authorList>
            <person name="Gibbons H.S."/>
            <person name="Broomall S.M."/>
            <person name="McNew L.A."/>
            <person name="Daligault H."/>
            <person name="Chapman C."/>
            <person name="Bruce D."/>
            <person name="Karavis M."/>
            <person name="Krepps M."/>
            <person name="McGregor P.A."/>
            <person name="Hong C."/>
            <person name="Park K.H."/>
            <person name="Akmal A."/>
            <person name="Feldman A."/>
            <person name="Lin J.S."/>
            <person name="Chang W.E."/>
            <person name="Higgs B.W."/>
            <person name="Demirev P."/>
            <person name="Lindquist J."/>
            <person name="Liem A."/>
            <person name="Fochler E."/>
            <person name="Read T.D."/>
            <person name="Tapia R."/>
            <person name="Johnson S."/>
            <person name="Bishop-Lilly K.A."/>
            <person name="Detter C."/>
            <person name="Han C."/>
            <person name="Sozhamannan S."/>
            <person name="Rosenzweig C.N."/>
            <person name="Skowronski E.W."/>
        </authorList>
    </citation>
    <scope>NUCLEOTIDE SEQUENCE [LARGE SCALE GENOMIC DNA]</scope>
    <source>
        <strain evidence="2 3">AK5</strain>
    </source>
</reference>
<comment type="caution">
    <text evidence="2">The sequence shown here is derived from an EMBL/GenBank/DDBJ whole genome shotgun (WGS) entry which is preliminary data.</text>
</comment>
<dbReference type="InterPro" id="IPR033455">
    <property type="entry name" value="AbiEi_3_N"/>
</dbReference>
<dbReference type="InterPro" id="IPR021561">
    <property type="entry name" value="AbiEi_3"/>
</dbReference>
<name>A0A432VQX1_9GAMM</name>
<evidence type="ECO:0000259" key="1">
    <source>
        <dbReference type="Pfam" id="PF17194"/>
    </source>
</evidence>
<evidence type="ECO:0000313" key="2">
    <source>
        <dbReference type="EMBL" id="RUO18647.1"/>
    </source>
</evidence>
<dbReference type="Pfam" id="PF11459">
    <property type="entry name" value="AbiEi_3"/>
    <property type="match status" value="1"/>
</dbReference>
<dbReference type="RefSeq" id="WP_126793838.1">
    <property type="nucleotide sequence ID" value="NZ_PIPI01000008.1"/>
</dbReference>
<feature type="domain" description="Transcriptional regulator AbiEi antitoxin N-terminal" evidence="1">
    <location>
        <begin position="12"/>
        <end position="94"/>
    </location>
</feature>